<reference evidence="2 3" key="1">
    <citation type="submission" date="2018-02" db="EMBL/GenBank/DDBJ databases">
        <title>Comparative genomes isolates from brazilian mangrove.</title>
        <authorList>
            <person name="Araujo J.E."/>
            <person name="Taketani R.G."/>
            <person name="Silva M.C.P."/>
            <person name="Loureco M.V."/>
            <person name="Andreote F.D."/>
        </authorList>
    </citation>
    <scope>NUCLEOTIDE SEQUENCE [LARGE SCALE GENOMIC DNA]</scope>
    <source>
        <strain evidence="2 3">HEX-2 MGV</strain>
    </source>
</reference>
<evidence type="ECO:0000256" key="1">
    <source>
        <dbReference type="SAM" id="MobiDB-lite"/>
    </source>
</evidence>
<sequence>MNVLLGKRINSRPAHAALMFAMFGLLLTGCQGRSARPPADIQGVVRLNGQPLEQASVHFTSPRTGESAYANVEPGGTYRIPFPEVDIGEVYEVAVRKPVAEVEYATDAPKSQPKTTRIPDKYANRRTSGLSFKIESGGPQTYDIELNGS</sequence>
<evidence type="ECO:0008006" key="4">
    <source>
        <dbReference type="Google" id="ProtNLM"/>
    </source>
</evidence>
<evidence type="ECO:0000313" key="2">
    <source>
        <dbReference type="EMBL" id="PQO31046.1"/>
    </source>
</evidence>
<gene>
    <name evidence="2" type="ORF">C5Y96_11850</name>
</gene>
<dbReference type="AlphaFoldDB" id="A0A2S8FFW2"/>
<accession>A0A2S8FFW2</accession>
<dbReference type="OrthoDB" id="270396at2"/>
<dbReference type="RefSeq" id="WP_105353437.1">
    <property type="nucleotide sequence ID" value="NZ_PUIA01000037.1"/>
</dbReference>
<proteinExistence type="predicted"/>
<evidence type="ECO:0000313" key="3">
    <source>
        <dbReference type="Proteomes" id="UP000240009"/>
    </source>
</evidence>
<protein>
    <recommendedName>
        <fullName evidence="4">Carboxypeptidase regulatory-like domain-containing protein</fullName>
    </recommendedName>
</protein>
<dbReference type="EMBL" id="PUIA01000037">
    <property type="protein sequence ID" value="PQO31046.1"/>
    <property type="molecule type" value="Genomic_DNA"/>
</dbReference>
<organism evidence="2 3">
    <name type="scientific">Blastopirellula marina</name>
    <dbReference type="NCBI Taxonomy" id="124"/>
    <lineage>
        <taxon>Bacteria</taxon>
        <taxon>Pseudomonadati</taxon>
        <taxon>Planctomycetota</taxon>
        <taxon>Planctomycetia</taxon>
        <taxon>Pirellulales</taxon>
        <taxon>Pirellulaceae</taxon>
        <taxon>Blastopirellula</taxon>
    </lineage>
</organism>
<dbReference type="PROSITE" id="PS51257">
    <property type="entry name" value="PROKAR_LIPOPROTEIN"/>
    <property type="match status" value="1"/>
</dbReference>
<feature type="region of interest" description="Disordered" evidence="1">
    <location>
        <begin position="104"/>
        <end position="123"/>
    </location>
</feature>
<name>A0A2S8FFW2_9BACT</name>
<dbReference type="Proteomes" id="UP000240009">
    <property type="component" value="Unassembled WGS sequence"/>
</dbReference>
<comment type="caution">
    <text evidence="2">The sequence shown here is derived from an EMBL/GenBank/DDBJ whole genome shotgun (WGS) entry which is preliminary data.</text>
</comment>